<protein>
    <submittedName>
        <fullName evidence="1">Uncharacterized protein</fullName>
    </submittedName>
</protein>
<name>A0A8S9MUW6_BRACR</name>
<organism evidence="1 2">
    <name type="scientific">Brassica cretica</name>
    <name type="common">Mustard</name>
    <dbReference type="NCBI Taxonomy" id="69181"/>
    <lineage>
        <taxon>Eukaryota</taxon>
        <taxon>Viridiplantae</taxon>
        <taxon>Streptophyta</taxon>
        <taxon>Embryophyta</taxon>
        <taxon>Tracheophyta</taxon>
        <taxon>Spermatophyta</taxon>
        <taxon>Magnoliopsida</taxon>
        <taxon>eudicotyledons</taxon>
        <taxon>Gunneridae</taxon>
        <taxon>Pentapetalae</taxon>
        <taxon>rosids</taxon>
        <taxon>malvids</taxon>
        <taxon>Brassicales</taxon>
        <taxon>Brassicaceae</taxon>
        <taxon>Brassiceae</taxon>
        <taxon>Brassica</taxon>
    </lineage>
</organism>
<dbReference type="AlphaFoldDB" id="A0A8S9MUW6"/>
<evidence type="ECO:0000313" key="2">
    <source>
        <dbReference type="Proteomes" id="UP000712281"/>
    </source>
</evidence>
<sequence length="181" mass="20035">MPNDANKTHLKLTSKLVYLQSVINSRMDINVIVTLTRFPTLLLLLPPHVLLMIRQRHIEIERLVPLREPQPDERVLPTPVVDPEHKIPRRLHGVLSPPGIHEASREQIAGVRILEADLASVLARHDAEPAGPDLIGLEPFAAFVSAGCGSRRDLVDGDLAHHEECVLECLVSFSSSSNDIL</sequence>
<dbReference type="Proteomes" id="UP000712281">
    <property type="component" value="Unassembled WGS sequence"/>
</dbReference>
<comment type="caution">
    <text evidence="1">The sequence shown here is derived from an EMBL/GenBank/DDBJ whole genome shotgun (WGS) entry which is preliminary data.</text>
</comment>
<reference evidence="1" key="1">
    <citation type="submission" date="2019-12" db="EMBL/GenBank/DDBJ databases">
        <title>Genome sequencing and annotation of Brassica cretica.</title>
        <authorList>
            <person name="Studholme D.J."/>
            <person name="Sarris P.F."/>
        </authorList>
    </citation>
    <scope>NUCLEOTIDE SEQUENCE</scope>
    <source>
        <strain evidence="1">PFS-001/15</strain>
        <tissue evidence="1">Leaf</tissue>
    </source>
</reference>
<evidence type="ECO:0000313" key="1">
    <source>
        <dbReference type="EMBL" id="KAF2620853.1"/>
    </source>
</evidence>
<dbReference type="EMBL" id="QGKW02000007">
    <property type="protein sequence ID" value="KAF2620853.1"/>
    <property type="molecule type" value="Genomic_DNA"/>
</dbReference>
<proteinExistence type="predicted"/>
<gene>
    <name evidence="1" type="ORF">F2Q68_00038231</name>
</gene>
<accession>A0A8S9MUW6</accession>